<sequence>MATPPPHHLPLALRRLSADQLRDLVGRLRAADPTVDAAAGALIDGMLPPPRLTCKKADAGAFGPVAGDRRLNAADLRELALGLFVLDPGAGAAALEEVTGHRKGWKREKVEAGVGSGSLGLQEPDTPTSTGGLTTGSSSSDGSASASTPSSSSFSVAGIEGGDKPKNKKKKKGTLKKWFIYFLESQEYVNEGIAFRGY</sequence>
<feature type="region of interest" description="Disordered" evidence="1">
    <location>
        <begin position="113"/>
        <end position="171"/>
    </location>
</feature>
<name>A0A4V1X9A7_9PEZI</name>
<accession>A0A4V1X9A7</accession>
<keyword evidence="3" id="KW-1185">Reference proteome</keyword>
<feature type="compositionally biased region" description="Low complexity" evidence="1">
    <location>
        <begin position="125"/>
        <end position="153"/>
    </location>
</feature>
<evidence type="ECO:0000313" key="2">
    <source>
        <dbReference type="EMBL" id="RYO91208.1"/>
    </source>
</evidence>
<proteinExistence type="predicted"/>
<reference evidence="2 3" key="1">
    <citation type="submission" date="2018-06" db="EMBL/GenBank/DDBJ databases">
        <title>Complete Genomes of Monosporascus.</title>
        <authorList>
            <person name="Robinson A.J."/>
            <person name="Natvig D.O."/>
        </authorList>
    </citation>
    <scope>NUCLEOTIDE SEQUENCE [LARGE SCALE GENOMIC DNA]</scope>
    <source>
        <strain evidence="2 3">CBS 110550</strain>
    </source>
</reference>
<dbReference type="OrthoDB" id="4772700at2759"/>
<dbReference type="EMBL" id="QJNU01000639">
    <property type="protein sequence ID" value="RYO91208.1"/>
    <property type="molecule type" value="Genomic_DNA"/>
</dbReference>
<evidence type="ECO:0000256" key="1">
    <source>
        <dbReference type="SAM" id="MobiDB-lite"/>
    </source>
</evidence>
<gene>
    <name evidence="2" type="ORF">DL764_008314</name>
</gene>
<dbReference type="AlphaFoldDB" id="A0A4V1X9A7"/>
<evidence type="ECO:0000313" key="3">
    <source>
        <dbReference type="Proteomes" id="UP000293360"/>
    </source>
</evidence>
<protein>
    <submittedName>
        <fullName evidence="2">Uncharacterized protein</fullName>
    </submittedName>
</protein>
<comment type="caution">
    <text evidence="2">The sequence shown here is derived from an EMBL/GenBank/DDBJ whole genome shotgun (WGS) entry which is preliminary data.</text>
</comment>
<dbReference type="Proteomes" id="UP000293360">
    <property type="component" value="Unassembled WGS sequence"/>
</dbReference>
<organism evidence="2 3">
    <name type="scientific">Monosporascus ibericus</name>
    <dbReference type="NCBI Taxonomy" id="155417"/>
    <lineage>
        <taxon>Eukaryota</taxon>
        <taxon>Fungi</taxon>
        <taxon>Dikarya</taxon>
        <taxon>Ascomycota</taxon>
        <taxon>Pezizomycotina</taxon>
        <taxon>Sordariomycetes</taxon>
        <taxon>Xylariomycetidae</taxon>
        <taxon>Xylariales</taxon>
        <taxon>Xylariales incertae sedis</taxon>
        <taxon>Monosporascus</taxon>
    </lineage>
</organism>